<gene>
    <name evidence="12" type="primary">LOC105266778</name>
</gene>
<comment type="subcellular location">
    <subcellularLocation>
        <location evidence="1 10">Cell membrane</location>
        <topology evidence="1 10">Multi-pass membrane protein</topology>
    </subcellularLocation>
</comment>
<keyword evidence="2" id="KW-1003">Cell membrane</keyword>
<feature type="transmembrane region" description="Helical" evidence="10">
    <location>
        <begin position="227"/>
        <end position="245"/>
    </location>
</feature>
<keyword evidence="3 10" id="KW-0716">Sensory transduction</keyword>
<sequence length="375" mass="43298">MTSNLRRQWPIRDTIVASFPLLTSTLTHVKLILFIRQRGPYERLLRITNATLWMESFTDHGKIVLKNCEQQAKLFLFIFVILGHASGAGWIFEPLILNMKANSSAPDDRHLPTEVIVGVPLFESPNYEIIFAIDVLGVYIITILYFCFDYYLVLVNIFIAGQFEILKRRFATIYSVKSVQLMRESQKNMQNGPINDIFKEFKDCVMQHQFLIFIVDEIESIYNFMNLVEVIMISLIICLVSYPLLMPGSALTVVKNGVFVCSCLVQLFTFILSCHNIMVSSSDLSNGIYFSRWYENYQDIGRSLSTSFMIVFVRTQCPCYITAWGFFPITMDTLKSELLEGWGWQQSDQMLPWDHRQLCSTLGSLIINASWCIEF</sequence>
<reference evidence="12" key="1">
    <citation type="submission" date="2025-08" db="UniProtKB">
        <authorList>
            <consortium name="RefSeq"/>
        </authorList>
    </citation>
    <scope>IDENTIFICATION</scope>
    <source>
        <strain evidence="12">USDA-PBARC FA_bdor</strain>
        <tissue evidence="12">Whole organism</tissue>
    </source>
</reference>
<protein>
    <recommendedName>
        <fullName evidence="10">Odorant receptor</fullName>
    </recommendedName>
</protein>
<name>A0A9R1T578_9HYME</name>
<dbReference type="GO" id="GO:0004984">
    <property type="term" value="F:olfactory receptor activity"/>
    <property type="evidence" value="ECO:0007669"/>
    <property type="project" value="InterPro"/>
</dbReference>
<keyword evidence="8 10" id="KW-0675">Receptor</keyword>
<evidence type="ECO:0000256" key="9">
    <source>
        <dbReference type="ARBA" id="ARBA00023224"/>
    </source>
</evidence>
<evidence type="ECO:0000313" key="11">
    <source>
        <dbReference type="Proteomes" id="UP000694866"/>
    </source>
</evidence>
<evidence type="ECO:0000256" key="3">
    <source>
        <dbReference type="ARBA" id="ARBA00022606"/>
    </source>
</evidence>
<dbReference type="GO" id="GO:0007165">
    <property type="term" value="P:signal transduction"/>
    <property type="evidence" value="ECO:0007669"/>
    <property type="project" value="UniProtKB-KW"/>
</dbReference>
<comment type="caution">
    <text evidence="10">Lacks conserved residue(s) required for the propagation of feature annotation.</text>
</comment>
<dbReference type="InterPro" id="IPR004117">
    <property type="entry name" value="7tm6_olfct_rcpt"/>
</dbReference>
<dbReference type="GO" id="GO:0005886">
    <property type="term" value="C:plasma membrane"/>
    <property type="evidence" value="ECO:0007669"/>
    <property type="project" value="UniProtKB-SubCell"/>
</dbReference>
<dbReference type="Pfam" id="PF02949">
    <property type="entry name" value="7tm_6"/>
    <property type="match status" value="1"/>
</dbReference>
<evidence type="ECO:0000256" key="6">
    <source>
        <dbReference type="ARBA" id="ARBA00022989"/>
    </source>
</evidence>
<dbReference type="GO" id="GO:0005549">
    <property type="term" value="F:odorant binding"/>
    <property type="evidence" value="ECO:0007669"/>
    <property type="project" value="InterPro"/>
</dbReference>
<keyword evidence="9 10" id="KW-0807">Transducer</keyword>
<dbReference type="OrthoDB" id="7539170at2759"/>
<dbReference type="Proteomes" id="UP000694866">
    <property type="component" value="Unplaced"/>
</dbReference>
<feature type="transmembrane region" description="Helical" evidence="10">
    <location>
        <begin position="129"/>
        <end position="159"/>
    </location>
</feature>
<dbReference type="KEGG" id="fas:105266778"/>
<dbReference type="PANTHER" id="PTHR21137:SF35">
    <property type="entry name" value="ODORANT RECEPTOR 19A-RELATED"/>
    <property type="match status" value="1"/>
</dbReference>
<keyword evidence="5 10" id="KW-0552">Olfaction</keyword>
<dbReference type="RefSeq" id="XP_011303484.1">
    <property type="nucleotide sequence ID" value="XM_011305182.1"/>
</dbReference>
<dbReference type="AlphaFoldDB" id="A0A9R1T578"/>
<evidence type="ECO:0000256" key="7">
    <source>
        <dbReference type="ARBA" id="ARBA00023136"/>
    </source>
</evidence>
<evidence type="ECO:0000256" key="8">
    <source>
        <dbReference type="ARBA" id="ARBA00023170"/>
    </source>
</evidence>
<accession>A0A9R1T578</accession>
<organism evidence="11 12">
    <name type="scientific">Fopius arisanus</name>
    <dbReference type="NCBI Taxonomy" id="64838"/>
    <lineage>
        <taxon>Eukaryota</taxon>
        <taxon>Metazoa</taxon>
        <taxon>Ecdysozoa</taxon>
        <taxon>Arthropoda</taxon>
        <taxon>Hexapoda</taxon>
        <taxon>Insecta</taxon>
        <taxon>Pterygota</taxon>
        <taxon>Neoptera</taxon>
        <taxon>Endopterygota</taxon>
        <taxon>Hymenoptera</taxon>
        <taxon>Apocrita</taxon>
        <taxon>Ichneumonoidea</taxon>
        <taxon>Braconidae</taxon>
        <taxon>Opiinae</taxon>
        <taxon>Fopius</taxon>
    </lineage>
</organism>
<dbReference type="GeneID" id="105266778"/>
<keyword evidence="6 10" id="KW-1133">Transmembrane helix</keyword>
<keyword evidence="11" id="KW-1185">Reference proteome</keyword>
<feature type="transmembrane region" description="Helical" evidence="10">
    <location>
        <begin position="257"/>
        <end position="279"/>
    </location>
</feature>
<evidence type="ECO:0000313" key="12">
    <source>
        <dbReference type="RefSeq" id="XP_011303484.1"/>
    </source>
</evidence>
<proteinExistence type="inferred from homology"/>
<evidence type="ECO:0000256" key="10">
    <source>
        <dbReference type="RuleBase" id="RU351113"/>
    </source>
</evidence>
<feature type="transmembrane region" description="Helical" evidence="10">
    <location>
        <begin position="74"/>
        <end position="92"/>
    </location>
</feature>
<evidence type="ECO:0000256" key="1">
    <source>
        <dbReference type="ARBA" id="ARBA00004651"/>
    </source>
</evidence>
<keyword evidence="4 10" id="KW-0812">Transmembrane</keyword>
<comment type="similarity">
    <text evidence="10">Belongs to the insect chemoreceptor superfamily. Heteromeric odorant receptor channel (TC 1.A.69) family.</text>
</comment>
<evidence type="ECO:0000256" key="4">
    <source>
        <dbReference type="ARBA" id="ARBA00022692"/>
    </source>
</evidence>
<evidence type="ECO:0000256" key="5">
    <source>
        <dbReference type="ARBA" id="ARBA00022725"/>
    </source>
</evidence>
<keyword evidence="7 10" id="KW-0472">Membrane</keyword>
<evidence type="ECO:0000256" key="2">
    <source>
        <dbReference type="ARBA" id="ARBA00022475"/>
    </source>
</evidence>
<dbReference type="PANTHER" id="PTHR21137">
    <property type="entry name" value="ODORANT RECEPTOR"/>
    <property type="match status" value="1"/>
</dbReference>